<reference evidence="1" key="1">
    <citation type="journal article" date="2015" name="Nature">
        <title>Complex archaea that bridge the gap between prokaryotes and eukaryotes.</title>
        <authorList>
            <person name="Spang A."/>
            <person name="Saw J.H."/>
            <person name="Jorgensen S.L."/>
            <person name="Zaremba-Niedzwiedzka K."/>
            <person name="Martijn J."/>
            <person name="Lind A.E."/>
            <person name="van Eijk R."/>
            <person name="Schleper C."/>
            <person name="Guy L."/>
            <person name="Ettema T.J."/>
        </authorList>
    </citation>
    <scope>NUCLEOTIDE SEQUENCE</scope>
</reference>
<dbReference type="EMBL" id="LAZR01000954">
    <property type="protein sequence ID" value="KKN53879.1"/>
    <property type="molecule type" value="Genomic_DNA"/>
</dbReference>
<proteinExistence type="predicted"/>
<protein>
    <submittedName>
        <fullName evidence="1">Uncharacterized protein</fullName>
    </submittedName>
</protein>
<evidence type="ECO:0000313" key="1">
    <source>
        <dbReference type="EMBL" id="KKN53879.1"/>
    </source>
</evidence>
<organism evidence="1">
    <name type="scientific">marine sediment metagenome</name>
    <dbReference type="NCBI Taxonomy" id="412755"/>
    <lineage>
        <taxon>unclassified sequences</taxon>
        <taxon>metagenomes</taxon>
        <taxon>ecological metagenomes</taxon>
    </lineage>
</organism>
<gene>
    <name evidence="1" type="ORF">LCGC14_0598380</name>
</gene>
<feature type="non-terminal residue" evidence="1">
    <location>
        <position position="85"/>
    </location>
</feature>
<sequence>MPLYKFACDCGYKQEVTWPMSRSSELLRCERGCDGRMYRVYNFHNKGMSYKRPIHSDSLAIAPSQRNEHEQRFPNIKLDNQCRPI</sequence>
<name>A0A0F9RGC2_9ZZZZ</name>
<comment type="caution">
    <text evidence="1">The sequence shown here is derived from an EMBL/GenBank/DDBJ whole genome shotgun (WGS) entry which is preliminary data.</text>
</comment>
<accession>A0A0F9RGC2</accession>
<dbReference type="AlphaFoldDB" id="A0A0F9RGC2"/>